<keyword evidence="2" id="KW-0472">Membrane</keyword>
<dbReference type="Pfam" id="PF12056">
    <property type="entry name" value="DUF3537"/>
    <property type="match status" value="1"/>
</dbReference>
<feature type="transmembrane region" description="Helical" evidence="2">
    <location>
        <begin position="99"/>
        <end position="119"/>
    </location>
</feature>
<proteinExistence type="predicted"/>
<protein>
    <submittedName>
        <fullName evidence="3">Uncharacterized protein</fullName>
    </submittedName>
</protein>
<evidence type="ECO:0000313" key="3">
    <source>
        <dbReference type="EMBL" id="KMZ59818.1"/>
    </source>
</evidence>
<dbReference type="PANTHER" id="PTHR31963:SF16">
    <property type="entry name" value="OS06G0635200 PROTEIN"/>
    <property type="match status" value="1"/>
</dbReference>
<dbReference type="OMA" id="YKAYWYL"/>
<feature type="transmembrane region" description="Helical" evidence="2">
    <location>
        <begin position="66"/>
        <end position="87"/>
    </location>
</feature>
<evidence type="ECO:0000313" key="4">
    <source>
        <dbReference type="Proteomes" id="UP000036987"/>
    </source>
</evidence>
<feature type="compositionally biased region" description="Acidic residues" evidence="1">
    <location>
        <begin position="364"/>
        <end position="377"/>
    </location>
</feature>
<accession>A0A0K9NT58</accession>
<comment type="caution">
    <text evidence="3">The sequence shown here is derived from an EMBL/GenBank/DDBJ whole genome shotgun (WGS) entry which is preliminary data.</text>
</comment>
<feature type="transmembrane region" description="Helical" evidence="2">
    <location>
        <begin position="261"/>
        <end position="283"/>
    </location>
</feature>
<feature type="transmembrane region" description="Helical" evidence="2">
    <location>
        <begin position="429"/>
        <end position="447"/>
    </location>
</feature>
<keyword evidence="2" id="KW-0812">Transmembrane</keyword>
<feature type="region of interest" description="Disordered" evidence="1">
    <location>
        <begin position="362"/>
        <end position="383"/>
    </location>
</feature>
<feature type="transmembrane region" description="Helical" evidence="2">
    <location>
        <begin position="202"/>
        <end position="220"/>
    </location>
</feature>
<reference evidence="4" key="1">
    <citation type="journal article" date="2016" name="Nature">
        <title>The genome of the seagrass Zostera marina reveals angiosperm adaptation to the sea.</title>
        <authorList>
            <person name="Olsen J.L."/>
            <person name="Rouze P."/>
            <person name="Verhelst B."/>
            <person name="Lin Y.-C."/>
            <person name="Bayer T."/>
            <person name="Collen J."/>
            <person name="Dattolo E."/>
            <person name="De Paoli E."/>
            <person name="Dittami S."/>
            <person name="Maumus F."/>
            <person name="Michel G."/>
            <person name="Kersting A."/>
            <person name="Lauritano C."/>
            <person name="Lohaus R."/>
            <person name="Toepel M."/>
            <person name="Tonon T."/>
            <person name="Vanneste K."/>
            <person name="Amirebrahimi M."/>
            <person name="Brakel J."/>
            <person name="Bostroem C."/>
            <person name="Chovatia M."/>
            <person name="Grimwood J."/>
            <person name="Jenkins J.W."/>
            <person name="Jueterbock A."/>
            <person name="Mraz A."/>
            <person name="Stam W.T."/>
            <person name="Tice H."/>
            <person name="Bornberg-Bauer E."/>
            <person name="Green P.J."/>
            <person name="Pearson G.A."/>
            <person name="Procaccini G."/>
            <person name="Duarte C.M."/>
            <person name="Schmutz J."/>
            <person name="Reusch T.B.H."/>
            <person name="Van de Peer Y."/>
        </authorList>
    </citation>
    <scope>NUCLEOTIDE SEQUENCE [LARGE SCALE GENOMIC DNA]</scope>
    <source>
        <strain evidence="4">cv. Finnish</strain>
    </source>
</reference>
<keyword evidence="2" id="KW-1133">Transmembrane helix</keyword>
<sequence length="453" mass="52101">MMAANLSRDRKSPLLPTIAVSVPKSNPTIHQRKYTRCPSHIGDEFQNFRWWLRWICVDQTATWTTVISWIVFFILGIIVPAISHFVLSYTEKRRSFDSVVQLSLSSVSTLAFTCLSKFISKYGLRRFLFIDKLVGESECVREKYIDQLNRSFKLLSTFVVPCVTAETIYKIWWYLVGVTKIPFIENPILSDILACSLELCSWLYRMSTFFLVCVLFRLICHLQILRLQDFAASFHEGSDVATVLRGHMRIKKQLRVISHRFRVFIVATLVIVTVSQLGSLLVTTRHRSVVNFFNTGELALCSLGLVMGLLICLRSAAKITHKGQAITSQASKWHVYATIDQFNLDMETPTHGRAREIREMRNNEEEEEDDEDEDYNEENAGGGEECFEDAVPNMVDVHTISFQRRQAFVNYLENNRAGITVFGFMVDRTWLHTIFAMELTLVLWLLGKTIGFS</sequence>
<dbReference type="AlphaFoldDB" id="A0A0K9NT58"/>
<dbReference type="InterPro" id="IPR021924">
    <property type="entry name" value="DUF3537"/>
</dbReference>
<dbReference type="OrthoDB" id="1916325at2759"/>
<name>A0A0K9NT58_ZOSMR</name>
<dbReference type="STRING" id="29655.A0A0K9NT58"/>
<gene>
    <name evidence="3" type="ORF">ZOSMA_64G00340</name>
</gene>
<evidence type="ECO:0000256" key="2">
    <source>
        <dbReference type="SAM" id="Phobius"/>
    </source>
</evidence>
<evidence type="ECO:0000256" key="1">
    <source>
        <dbReference type="SAM" id="MobiDB-lite"/>
    </source>
</evidence>
<organism evidence="3 4">
    <name type="scientific">Zostera marina</name>
    <name type="common">Eelgrass</name>
    <dbReference type="NCBI Taxonomy" id="29655"/>
    <lineage>
        <taxon>Eukaryota</taxon>
        <taxon>Viridiplantae</taxon>
        <taxon>Streptophyta</taxon>
        <taxon>Embryophyta</taxon>
        <taxon>Tracheophyta</taxon>
        <taxon>Spermatophyta</taxon>
        <taxon>Magnoliopsida</taxon>
        <taxon>Liliopsida</taxon>
        <taxon>Zosteraceae</taxon>
        <taxon>Zostera</taxon>
    </lineage>
</organism>
<feature type="transmembrane region" description="Helical" evidence="2">
    <location>
        <begin position="289"/>
        <end position="313"/>
    </location>
</feature>
<keyword evidence="4" id="KW-1185">Reference proteome</keyword>
<dbReference type="Proteomes" id="UP000036987">
    <property type="component" value="Unassembled WGS sequence"/>
</dbReference>
<dbReference type="PANTHER" id="PTHR31963">
    <property type="entry name" value="RAS GUANINE NUCLEOTIDE EXCHANGE FACTOR K"/>
    <property type="match status" value="1"/>
</dbReference>
<dbReference type="EMBL" id="LFYR01001714">
    <property type="protein sequence ID" value="KMZ59818.1"/>
    <property type="molecule type" value="Genomic_DNA"/>
</dbReference>